<dbReference type="SUPFAM" id="SSF47113">
    <property type="entry name" value="Histone-fold"/>
    <property type="match status" value="1"/>
</dbReference>
<dbReference type="VEuPathDB" id="TriTrypDB:ADEAN_000369900"/>
<name>A0A7G2C917_9TRYP</name>
<keyword evidence="2" id="KW-1185">Reference proteome</keyword>
<organism evidence="1 2">
    <name type="scientific">Angomonas deanei</name>
    <dbReference type="NCBI Taxonomy" id="59799"/>
    <lineage>
        <taxon>Eukaryota</taxon>
        <taxon>Discoba</taxon>
        <taxon>Euglenozoa</taxon>
        <taxon>Kinetoplastea</taxon>
        <taxon>Metakinetoplastina</taxon>
        <taxon>Trypanosomatida</taxon>
        <taxon>Trypanosomatidae</taxon>
        <taxon>Strigomonadinae</taxon>
        <taxon>Angomonas</taxon>
    </lineage>
</organism>
<gene>
    <name evidence="1" type="ORF">ADEAN_000369900</name>
</gene>
<evidence type="ECO:0008006" key="3">
    <source>
        <dbReference type="Google" id="ProtNLM"/>
    </source>
</evidence>
<dbReference type="EMBL" id="LR877150">
    <property type="protein sequence ID" value="CAD2216238.1"/>
    <property type="molecule type" value="Genomic_DNA"/>
</dbReference>
<protein>
    <recommendedName>
        <fullName evidence="3">Transcription factor CBF/NF-Y/archaeal histone domain-containing protein</fullName>
    </recommendedName>
</protein>
<reference evidence="1 2" key="1">
    <citation type="submission" date="2020-08" db="EMBL/GenBank/DDBJ databases">
        <authorList>
            <person name="Newling K."/>
            <person name="Davey J."/>
            <person name="Forrester S."/>
        </authorList>
    </citation>
    <scope>NUCLEOTIDE SEQUENCE [LARGE SCALE GENOMIC DNA]</scope>
    <source>
        <strain evidence="2">Crithidia deanei Carvalho (ATCC PRA-265)</strain>
    </source>
</reference>
<dbReference type="InterPro" id="IPR009072">
    <property type="entry name" value="Histone-fold"/>
</dbReference>
<evidence type="ECO:0000313" key="1">
    <source>
        <dbReference type="EMBL" id="CAD2216238.1"/>
    </source>
</evidence>
<evidence type="ECO:0000313" key="2">
    <source>
        <dbReference type="Proteomes" id="UP000515908"/>
    </source>
</evidence>
<dbReference type="Gene3D" id="1.10.20.10">
    <property type="entry name" value="Histone, subunit A"/>
    <property type="match status" value="1"/>
</dbReference>
<sequence>MNVGNEEVDSFLGVGSRPVEAIPAETVDDEDVPLIVSHEPKSKALPLPSKNVKDIVMAAAPGMKIAAPAQIAFEKVATLSLFYLACLADEDRTQNSKRSTLQVQDIHAALDRAGMQQIEGELETHYKRSRA</sequence>
<accession>A0A7G2C917</accession>
<dbReference type="AlphaFoldDB" id="A0A7G2C917"/>
<proteinExistence type="predicted"/>
<dbReference type="Proteomes" id="UP000515908">
    <property type="component" value="Chromosome 06"/>
</dbReference>
<dbReference type="GO" id="GO:0046982">
    <property type="term" value="F:protein heterodimerization activity"/>
    <property type="evidence" value="ECO:0007669"/>
    <property type="project" value="InterPro"/>
</dbReference>